<dbReference type="eggNOG" id="COG1215">
    <property type="taxonomic scope" value="Bacteria"/>
</dbReference>
<feature type="transmembrane region" description="Helical" evidence="10">
    <location>
        <begin position="476"/>
        <end position="497"/>
    </location>
</feature>
<feature type="transmembrane region" description="Helical" evidence="10">
    <location>
        <begin position="448"/>
        <end position="469"/>
    </location>
</feature>
<comment type="subcellular location">
    <subcellularLocation>
        <location evidence="1">Cell membrane</location>
        <topology evidence="1">Multi-pass membrane protein</topology>
    </subcellularLocation>
</comment>
<sequence length="628" mass="70051">MRHTPPASREYTPPVPVPYPGRTATCIRQNMWLSGPELPLRSHVTACITLYNEPLRVLLPTLISLIENHHHMKTRRPAGEPLVSCLLIDGEAHLHPEVRALLLALGWTPSFPAAPSDDNSVHIQHLSLSLDTLHTALNLPADGDARPMPLLIAAKQHNRGKLDSHAWFFRHICRLITPDYILQIDAGSIPAANCLPLLLDHMALRPDCGALAARIVTRPPSGLNPVTNWQYGDFIWEKITDWPVSNLLRYMEVVPGQCSLIRYSTFCSSHDAVATPMHRYLRGLAAQGLLERNQFLAEDRVLGFEIVNAPHHQATTEYEPNAVLETDPCPTFAELVRQRRRWINSTLAVRIATLSALPALLRHAALSPMRKLEILLSMLWNYSQLLTLFVFPALMAVICSLTVNRLVPASMNGLPASQPLGSFAAGGFILFWAGILLCSRIYSVSSPWGLRLHRLLASLLAVTINLLLVTGPVLQLFWHYPGGSLSLLALVLLAVALHSPDHFHNLWRFILLYFPLFTSFSFYLTSYALANFSDTSWGTKGLLHGKTTRRWSMIRDGMLIFWVVAASIMAAWVIALGEQAAVAVITGMVIFTLARYVVAILCSVSALFRKPITFAERFPWRHRLDGEL</sequence>
<gene>
    <name evidence="11" type="ordered locus">Dd703_2117</name>
</gene>
<organism evidence="11 12">
    <name type="scientific">Musicola paradisiaca (strain Ech703)</name>
    <name type="common">Dickeya paradisiaca</name>
    <name type="synonym">Dickeya dadantii</name>
    <dbReference type="NCBI Taxonomy" id="579405"/>
    <lineage>
        <taxon>Bacteria</taxon>
        <taxon>Pseudomonadati</taxon>
        <taxon>Pseudomonadota</taxon>
        <taxon>Gammaproteobacteria</taxon>
        <taxon>Enterobacterales</taxon>
        <taxon>Pectobacteriaceae</taxon>
        <taxon>Musicola</taxon>
    </lineage>
</organism>
<dbReference type="AlphaFoldDB" id="C6C710"/>
<keyword evidence="9" id="KW-0961">Cell wall biogenesis/degradation</keyword>
<dbReference type="GO" id="GO:0004100">
    <property type="term" value="F:chitin synthase activity"/>
    <property type="evidence" value="ECO:0007669"/>
    <property type="project" value="UniProtKB-EC"/>
</dbReference>
<keyword evidence="6 10" id="KW-0812">Transmembrane</keyword>
<reference evidence="11" key="1">
    <citation type="submission" date="2009-06" db="EMBL/GenBank/DDBJ databases">
        <title>Complete sequence of Dickeya dadantii Ech703.</title>
        <authorList>
            <consortium name="US DOE Joint Genome Institute"/>
            <person name="Lucas S."/>
            <person name="Copeland A."/>
            <person name="Lapidus A."/>
            <person name="Glavina del Rio T."/>
            <person name="Dalin E."/>
            <person name="Tice H."/>
            <person name="Bruce D."/>
            <person name="Goodwin L."/>
            <person name="Pitluck S."/>
            <person name="Chertkov O."/>
            <person name="Brettin T."/>
            <person name="Detter J.C."/>
            <person name="Han C."/>
            <person name="Larimer F."/>
            <person name="Land M."/>
            <person name="Hauser L."/>
            <person name="Kyrpides N."/>
            <person name="Mikhailova N."/>
            <person name="Balakrishnan V."/>
            <person name="Glasner J."/>
            <person name="Perna N.T."/>
        </authorList>
    </citation>
    <scope>NUCLEOTIDE SEQUENCE [LARGE SCALE GENOMIC DNA]</scope>
    <source>
        <strain evidence="11">Ech703</strain>
    </source>
</reference>
<keyword evidence="3" id="KW-1003">Cell membrane</keyword>
<evidence type="ECO:0000256" key="7">
    <source>
        <dbReference type="ARBA" id="ARBA00022989"/>
    </source>
</evidence>
<keyword evidence="12" id="KW-1185">Reference proteome</keyword>
<evidence type="ECO:0000313" key="11">
    <source>
        <dbReference type="EMBL" id="ACS85904.1"/>
    </source>
</evidence>
<evidence type="ECO:0000256" key="5">
    <source>
        <dbReference type="ARBA" id="ARBA00022679"/>
    </source>
</evidence>
<dbReference type="STRING" id="579405.Dd703_2117"/>
<keyword evidence="8 10" id="KW-0472">Membrane</keyword>
<feature type="transmembrane region" description="Helical" evidence="10">
    <location>
        <begin position="419"/>
        <end position="442"/>
    </location>
</feature>
<feature type="transmembrane region" description="Helical" evidence="10">
    <location>
        <begin position="509"/>
        <end position="532"/>
    </location>
</feature>
<dbReference type="Pfam" id="PF01644">
    <property type="entry name" value="Chitin_synth_1"/>
    <property type="match status" value="1"/>
</dbReference>
<dbReference type="CAZy" id="GT2">
    <property type="family name" value="Glycosyltransferase Family 2"/>
</dbReference>
<dbReference type="GO" id="GO:0030428">
    <property type="term" value="C:cell septum"/>
    <property type="evidence" value="ECO:0007669"/>
    <property type="project" value="TreeGrafter"/>
</dbReference>
<evidence type="ECO:0000256" key="10">
    <source>
        <dbReference type="SAM" id="Phobius"/>
    </source>
</evidence>
<dbReference type="GO" id="GO:0005886">
    <property type="term" value="C:plasma membrane"/>
    <property type="evidence" value="ECO:0007669"/>
    <property type="project" value="UniProtKB-SubCell"/>
</dbReference>
<keyword evidence="7 10" id="KW-1133">Transmembrane helix</keyword>
<dbReference type="PANTHER" id="PTHR22914:SF9">
    <property type="entry name" value="CHITIN SYNTHASE 1"/>
    <property type="match status" value="1"/>
</dbReference>
<feature type="transmembrane region" description="Helical" evidence="10">
    <location>
        <begin position="553"/>
        <end position="575"/>
    </location>
</feature>
<dbReference type="RefSeq" id="WP_015853813.1">
    <property type="nucleotide sequence ID" value="NC_012880.1"/>
</dbReference>
<evidence type="ECO:0000256" key="9">
    <source>
        <dbReference type="ARBA" id="ARBA00023316"/>
    </source>
</evidence>
<evidence type="ECO:0000256" key="6">
    <source>
        <dbReference type="ARBA" id="ARBA00022692"/>
    </source>
</evidence>
<dbReference type="EMBL" id="CP001654">
    <property type="protein sequence ID" value="ACS85904.1"/>
    <property type="molecule type" value="Genomic_DNA"/>
</dbReference>
<dbReference type="InterPro" id="IPR029044">
    <property type="entry name" value="Nucleotide-diphossugar_trans"/>
</dbReference>
<dbReference type="EC" id="2.4.1.16" evidence="2"/>
<dbReference type="Proteomes" id="UP000002734">
    <property type="component" value="Chromosome"/>
</dbReference>
<feature type="transmembrane region" description="Helical" evidence="10">
    <location>
        <begin position="581"/>
        <end position="608"/>
    </location>
</feature>
<protein>
    <recommendedName>
        <fullName evidence="2">chitin synthase</fullName>
        <ecNumber evidence="2">2.4.1.16</ecNumber>
    </recommendedName>
</protein>
<keyword evidence="4" id="KW-0328">Glycosyltransferase</keyword>
<dbReference type="SUPFAM" id="SSF53448">
    <property type="entry name" value="Nucleotide-diphospho-sugar transferases"/>
    <property type="match status" value="1"/>
</dbReference>
<accession>C6C710</accession>
<feature type="transmembrane region" description="Helical" evidence="10">
    <location>
        <begin position="385"/>
        <end position="407"/>
    </location>
</feature>
<evidence type="ECO:0000256" key="4">
    <source>
        <dbReference type="ARBA" id="ARBA00022676"/>
    </source>
</evidence>
<keyword evidence="5" id="KW-0808">Transferase</keyword>
<evidence type="ECO:0000256" key="3">
    <source>
        <dbReference type="ARBA" id="ARBA00022475"/>
    </source>
</evidence>
<dbReference type="PANTHER" id="PTHR22914">
    <property type="entry name" value="CHITIN SYNTHASE"/>
    <property type="match status" value="1"/>
</dbReference>
<evidence type="ECO:0000313" key="12">
    <source>
        <dbReference type="Proteomes" id="UP000002734"/>
    </source>
</evidence>
<proteinExistence type="predicted"/>
<dbReference type="GO" id="GO:0006031">
    <property type="term" value="P:chitin biosynthetic process"/>
    <property type="evidence" value="ECO:0007669"/>
    <property type="project" value="TreeGrafter"/>
</dbReference>
<name>C6C710_MUSP7</name>
<dbReference type="HOGENOM" id="CLU_426790_0_0_6"/>
<dbReference type="InterPro" id="IPR004835">
    <property type="entry name" value="Chitin_synth"/>
</dbReference>
<evidence type="ECO:0000256" key="2">
    <source>
        <dbReference type="ARBA" id="ARBA00012543"/>
    </source>
</evidence>
<evidence type="ECO:0000256" key="8">
    <source>
        <dbReference type="ARBA" id="ARBA00023136"/>
    </source>
</evidence>
<dbReference type="GO" id="GO:0071555">
    <property type="term" value="P:cell wall organization"/>
    <property type="evidence" value="ECO:0007669"/>
    <property type="project" value="UniProtKB-KW"/>
</dbReference>
<evidence type="ECO:0000256" key="1">
    <source>
        <dbReference type="ARBA" id="ARBA00004651"/>
    </source>
</evidence>
<dbReference type="KEGG" id="dda:Dd703_2117"/>